<dbReference type="EMBL" id="JBHSTZ010000010">
    <property type="protein sequence ID" value="MFC6380609.1"/>
    <property type="molecule type" value="Genomic_DNA"/>
</dbReference>
<comment type="caution">
    <text evidence="1">The sequence shown here is derived from an EMBL/GenBank/DDBJ whole genome shotgun (WGS) entry which is preliminary data.</text>
</comment>
<evidence type="ECO:0000313" key="2">
    <source>
        <dbReference type="Proteomes" id="UP001596264"/>
    </source>
</evidence>
<organism evidence="1 2">
    <name type="scientific">Psychrobacter glacincola</name>
    <dbReference type="NCBI Taxonomy" id="56810"/>
    <lineage>
        <taxon>Bacteria</taxon>
        <taxon>Pseudomonadati</taxon>
        <taxon>Pseudomonadota</taxon>
        <taxon>Gammaproteobacteria</taxon>
        <taxon>Moraxellales</taxon>
        <taxon>Moraxellaceae</taxon>
        <taxon>Psychrobacter</taxon>
    </lineage>
</organism>
<dbReference type="PROSITE" id="PS51257">
    <property type="entry name" value="PROKAR_LIPOPROTEIN"/>
    <property type="match status" value="1"/>
</dbReference>
<dbReference type="RefSeq" id="WP_227691877.1">
    <property type="nucleotide sequence ID" value="NZ_CAJGZK010000007.1"/>
</dbReference>
<evidence type="ECO:0000313" key="1">
    <source>
        <dbReference type="EMBL" id="MFC6380609.1"/>
    </source>
</evidence>
<name>A0ABW1W3F5_9GAMM</name>
<accession>A0ABW1W3F5</accession>
<sequence>MGNFEKWVLIVVFIPFFAACSNAPPESTVEGLIEAQYEQTTKIVEDAKANAGNDKMAKVMSGMMESMMPKLERIENIDCDTIEGENAYLCSADVTQSIAGNSQTNKTGFKVYKLNNEWVLGD</sequence>
<gene>
    <name evidence="1" type="ORF">ACFP58_03850</name>
</gene>
<reference evidence="2" key="1">
    <citation type="journal article" date="2019" name="Int. J. Syst. Evol. Microbiol.">
        <title>The Global Catalogue of Microorganisms (GCM) 10K type strain sequencing project: providing services to taxonomists for standard genome sequencing and annotation.</title>
        <authorList>
            <consortium name="The Broad Institute Genomics Platform"/>
            <consortium name="The Broad Institute Genome Sequencing Center for Infectious Disease"/>
            <person name="Wu L."/>
            <person name="Ma J."/>
        </authorList>
    </citation>
    <scope>NUCLEOTIDE SEQUENCE [LARGE SCALE GENOMIC DNA]</scope>
    <source>
        <strain evidence="2">CCM 2050</strain>
    </source>
</reference>
<evidence type="ECO:0008006" key="3">
    <source>
        <dbReference type="Google" id="ProtNLM"/>
    </source>
</evidence>
<dbReference type="Proteomes" id="UP001596264">
    <property type="component" value="Unassembled WGS sequence"/>
</dbReference>
<protein>
    <recommendedName>
        <fullName evidence="3">DUF4878 domain-containing protein</fullName>
    </recommendedName>
</protein>
<keyword evidence="2" id="KW-1185">Reference proteome</keyword>
<proteinExistence type="predicted"/>